<keyword evidence="1" id="KW-0472">Membrane</keyword>
<accession>A0A6C0I4Q5</accession>
<evidence type="ECO:0000256" key="1">
    <source>
        <dbReference type="SAM" id="Phobius"/>
    </source>
</evidence>
<keyword evidence="1" id="KW-0812">Transmembrane</keyword>
<reference evidence="2" key="1">
    <citation type="journal article" date="2020" name="Nature">
        <title>Giant virus diversity and host interactions through global metagenomics.</title>
        <authorList>
            <person name="Schulz F."/>
            <person name="Roux S."/>
            <person name="Paez-Espino D."/>
            <person name="Jungbluth S."/>
            <person name="Walsh D.A."/>
            <person name="Denef V.J."/>
            <person name="McMahon K.D."/>
            <person name="Konstantinidis K.T."/>
            <person name="Eloe-Fadrosh E.A."/>
            <person name="Kyrpides N.C."/>
            <person name="Woyke T."/>
        </authorList>
    </citation>
    <scope>NUCLEOTIDE SEQUENCE</scope>
    <source>
        <strain evidence="2">GVMAG-M-3300023184-191</strain>
    </source>
</reference>
<evidence type="ECO:0000313" key="2">
    <source>
        <dbReference type="EMBL" id="QHT87991.1"/>
    </source>
</evidence>
<feature type="transmembrane region" description="Helical" evidence="1">
    <location>
        <begin position="7"/>
        <end position="30"/>
    </location>
</feature>
<protein>
    <submittedName>
        <fullName evidence="2">Uncharacterized protein</fullName>
    </submittedName>
</protein>
<sequence length="31" mass="3773">MSTFMCIMLYVYIIIIIIIIIIDKIIMIFMF</sequence>
<dbReference type="AlphaFoldDB" id="A0A6C0I4Q5"/>
<dbReference type="EMBL" id="MN740106">
    <property type="protein sequence ID" value="QHT87991.1"/>
    <property type="molecule type" value="Genomic_DNA"/>
</dbReference>
<proteinExistence type="predicted"/>
<organism evidence="2">
    <name type="scientific">viral metagenome</name>
    <dbReference type="NCBI Taxonomy" id="1070528"/>
    <lineage>
        <taxon>unclassified sequences</taxon>
        <taxon>metagenomes</taxon>
        <taxon>organismal metagenomes</taxon>
    </lineage>
</organism>
<name>A0A6C0I4Q5_9ZZZZ</name>
<keyword evidence="1" id="KW-1133">Transmembrane helix</keyword>